<dbReference type="AlphaFoldDB" id="A0A2P5AKH6"/>
<name>A0A2P5AKH6_PARAD</name>
<evidence type="ECO:0000313" key="1">
    <source>
        <dbReference type="EMBL" id="PON37047.1"/>
    </source>
</evidence>
<gene>
    <name evidence="1" type="ORF">PanWU01x14_323300</name>
</gene>
<evidence type="ECO:0000313" key="2">
    <source>
        <dbReference type="Proteomes" id="UP000237105"/>
    </source>
</evidence>
<dbReference type="PANTHER" id="PTHR11439">
    <property type="entry name" value="GAG-POL-RELATED RETROTRANSPOSON"/>
    <property type="match status" value="1"/>
</dbReference>
<organism evidence="1 2">
    <name type="scientific">Parasponia andersonii</name>
    <name type="common">Sponia andersonii</name>
    <dbReference type="NCBI Taxonomy" id="3476"/>
    <lineage>
        <taxon>Eukaryota</taxon>
        <taxon>Viridiplantae</taxon>
        <taxon>Streptophyta</taxon>
        <taxon>Embryophyta</taxon>
        <taxon>Tracheophyta</taxon>
        <taxon>Spermatophyta</taxon>
        <taxon>Magnoliopsida</taxon>
        <taxon>eudicotyledons</taxon>
        <taxon>Gunneridae</taxon>
        <taxon>Pentapetalae</taxon>
        <taxon>rosids</taxon>
        <taxon>fabids</taxon>
        <taxon>Rosales</taxon>
        <taxon>Cannabaceae</taxon>
        <taxon>Parasponia</taxon>
    </lineage>
</organism>
<accession>A0A2P5AKH6</accession>
<dbReference type="OrthoDB" id="1901872at2759"/>
<keyword evidence="2" id="KW-1185">Reference proteome</keyword>
<protein>
    <submittedName>
        <fullName evidence="1">Uncharacterized protein</fullName>
    </submittedName>
</protein>
<sequence length="152" mass="17610">MEVLRNRSGIFVSQRKYILDLLAETSLLESRLAETPMDLSNKLRKCPDRAPIDKGRYQSFVERLIYLSHTRPNITFVVSTVSQFMHSPREALLDVAYQILKYLKRTASRGLFFKKNSKGGIEAFIDADWVGSIKNRKSTSRYSTFVWRNLVT</sequence>
<dbReference type="STRING" id="3476.A0A2P5AKH6"/>
<dbReference type="EMBL" id="JXTB01000544">
    <property type="protein sequence ID" value="PON37047.1"/>
    <property type="molecule type" value="Genomic_DNA"/>
</dbReference>
<comment type="caution">
    <text evidence="1">The sequence shown here is derived from an EMBL/GenBank/DDBJ whole genome shotgun (WGS) entry which is preliminary data.</text>
</comment>
<proteinExistence type="predicted"/>
<dbReference type="Proteomes" id="UP000237105">
    <property type="component" value="Unassembled WGS sequence"/>
</dbReference>
<dbReference type="PANTHER" id="PTHR11439:SF511">
    <property type="match status" value="1"/>
</dbReference>
<reference evidence="2" key="1">
    <citation type="submission" date="2016-06" db="EMBL/GenBank/DDBJ databases">
        <title>Parallel loss of symbiosis genes in relatives of nitrogen-fixing non-legume Parasponia.</title>
        <authorList>
            <person name="Van Velzen R."/>
            <person name="Holmer R."/>
            <person name="Bu F."/>
            <person name="Rutten L."/>
            <person name="Van Zeijl A."/>
            <person name="Liu W."/>
            <person name="Santuari L."/>
            <person name="Cao Q."/>
            <person name="Sharma T."/>
            <person name="Shen D."/>
            <person name="Roswanjaya Y."/>
            <person name="Wardhani T."/>
            <person name="Kalhor M.S."/>
            <person name="Jansen J."/>
            <person name="Van den Hoogen J."/>
            <person name="Gungor B."/>
            <person name="Hartog M."/>
            <person name="Hontelez J."/>
            <person name="Verver J."/>
            <person name="Yang W.-C."/>
            <person name="Schijlen E."/>
            <person name="Repin R."/>
            <person name="Schilthuizen M."/>
            <person name="Schranz E."/>
            <person name="Heidstra R."/>
            <person name="Miyata K."/>
            <person name="Fedorova E."/>
            <person name="Kohlen W."/>
            <person name="Bisseling T."/>
            <person name="Smit S."/>
            <person name="Geurts R."/>
        </authorList>
    </citation>
    <scope>NUCLEOTIDE SEQUENCE [LARGE SCALE GENOMIC DNA]</scope>
    <source>
        <strain evidence="2">cv. WU1-14</strain>
    </source>
</reference>